<accession>A0A7V8U754</accession>
<evidence type="ECO:0000313" key="1">
    <source>
        <dbReference type="EMBL" id="MBA1373132.1"/>
    </source>
</evidence>
<dbReference type="CDD" id="cd02603">
    <property type="entry name" value="HAD_sEH-N_like"/>
    <property type="match status" value="1"/>
</dbReference>
<dbReference type="InterPro" id="IPR006439">
    <property type="entry name" value="HAD-SF_hydro_IA"/>
</dbReference>
<dbReference type="InterPro" id="IPR023214">
    <property type="entry name" value="HAD_sf"/>
</dbReference>
<keyword evidence="2" id="KW-1185">Reference proteome</keyword>
<dbReference type="PANTHER" id="PTHR43611:SF3">
    <property type="entry name" value="FLAVIN MONONUCLEOTIDE HYDROLASE 1, CHLOROPLATIC"/>
    <property type="match status" value="1"/>
</dbReference>
<dbReference type="SFLD" id="SFLDS00003">
    <property type="entry name" value="Haloacid_Dehalogenase"/>
    <property type="match status" value="1"/>
</dbReference>
<dbReference type="NCBIfam" id="TIGR01509">
    <property type="entry name" value="HAD-SF-IA-v3"/>
    <property type="match status" value="1"/>
</dbReference>
<comment type="caution">
    <text evidence="1">The sequence shown here is derived from an EMBL/GenBank/DDBJ whole genome shotgun (WGS) entry which is preliminary data.</text>
</comment>
<dbReference type="AlphaFoldDB" id="A0A7V8U754"/>
<dbReference type="SUPFAM" id="SSF56784">
    <property type="entry name" value="HAD-like"/>
    <property type="match status" value="1"/>
</dbReference>
<sequence>MQPVDAIIFDVGNVLYQWDIRTLYAKLIDDPAALDHFLANVLTIDWHSQHDAGRLLDEMVAELVAEHPDHAELIGHYVPRWLETIPGPVPGMLDLAEKLALLGYPIYGITNFGVEFWDMFRPTAPVFDLFRDIVVSGAEKLVKPDPAIYRLAIDRFDIDPSRALFIDDRADNIESAVSCGLQGHVFRDHATLEAELIARGVLENVTT</sequence>
<name>A0A7V8U754_9SPHN</name>
<dbReference type="Gene3D" id="3.40.50.1000">
    <property type="entry name" value="HAD superfamily/HAD-like"/>
    <property type="match status" value="1"/>
</dbReference>
<protein>
    <submittedName>
        <fullName evidence="1">HAD family phosphatase</fullName>
    </submittedName>
</protein>
<evidence type="ECO:0000313" key="2">
    <source>
        <dbReference type="Proteomes" id="UP000589292"/>
    </source>
</evidence>
<proteinExistence type="predicted"/>
<reference evidence="1 2" key="1">
    <citation type="journal article" date="1994" name="Int. J. Syst. Bacteriol.">
        <title>Phylogenetic positions of novel aerobic, bacteriochlorophyll a-containing bacteria and description of Roseococcus thiosulfatophilus gen. nov., sp. nov., Erythromicrobium ramosum gen. nov., sp. nov., and Erythrobacter litoralis sp. nov.</title>
        <authorList>
            <person name="Yurkov V."/>
            <person name="Stackebrandt E."/>
            <person name="Holmes A."/>
            <person name="Fuerst J.A."/>
            <person name="Hugenholtz P."/>
            <person name="Golecki J."/>
            <person name="Gad'on N."/>
            <person name="Gorlenko V.M."/>
            <person name="Kompantseva E.I."/>
            <person name="Drews G."/>
        </authorList>
    </citation>
    <scope>NUCLEOTIDE SEQUENCE [LARGE SCALE GENOMIC DNA]</scope>
    <source>
        <strain evidence="1 2">KR-99</strain>
    </source>
</reference>
<dbReference type="RefSeq" id="WP_181266265.1">
    <property type="nucleotide sequence ID" value="NZ_BAAAGB010000002.1"/>
</dbReference>
<dbReference type="SFLD" id="SFLDG01129">
    <property type="entry name" value="C1.5:_HAD__Beta-PGM__Phosphata"/>
    <property type="match status" value="1"/>
</dbReference>
<dbReference type="InterPro" id="IPR036412">
    <property type="entry name" value="HAD-like_sf"/>
</dbReference>
<dbReference type="Proteomes" id="UP000589292">
    <property type="component" value="Unassembled WGS sequence"/>
</dbReference>
<dbReference type="Pfam" id="PF00702">
    <property type="entry name" value="Hydrolase"/>
    <property type="match status" value="1"/>
</dbReference>
<dbReference type="InterPro" id="IPR023198">
    <property type="entry name" value="PGP-like_dom2"/>
</dbReference>
<dbReference type="PANTHER" id="PTHR43611">
    <property type="entry name" value="ALPHA-D-GLUCOSE 1-PHOSPHATE PHOSPHATASE"/>
    <property type="match status" value="1"/>
</dbReference>
<dbReference type="EMBL" id="VDES01000001">
    <property type="protein sequence ID" value="MBA1373132.1"/>
    <property type="molecule type" value="Genomic_DNA"/>
</dbReference>
<dbReference type="Gene3D" id="1.10.150.240">
    <property type="entry name" value="Putative phosphatase, domain 2"/>
    <property type="match status" value="1"/>
</dbReference>
<organism evidence="1 2">
    <name type="scientific">Sphingomonas ursincola</name>
    <dbReference type="NCBI Taxonomy" id="56361"/>
    <lineage>
        <taxon>Bacteria</taxon>
        <taxon>Pseudomonadati</taxon>
        <taxon>Pseudomonadota</taxon>
        <taxon>Alphaproteobacteria</taxon>
        <taxon>Sphingomonadales</taxon>
        <taxon>Sphingomonadaceae</taxon>
        <taxon>Sphingomonas</taxon>
    </lineage>
</organism>
<gene>
    <name evidence="1" type="ORF">FG486_02175</name>
</gene>